<sequence>MFACWNHFWLDEDEPKEPKRAVEQPEIDYRKRDEVFKRGDEIARSLERRDHAA</sequence>
<organism evidence="1 2">
    <name type="scientific">Loigolactobacillus bifermentans DSM 20003</name>
    <dbReference type="NCBI Taxonomy" id="1423726"/>
    <lineage>
        <taxon>Bacteria</taxon>
        <taxon>Bacillati</taxon>
        <taxon>Bacillota</taxon>
        <taxon>Bacilli</taxon>
        <taxon>Lactobacillales</taxon>
        <taxon>Lactobacillaceae</taxon>
        <taxon>Loigolactobacillus</taxon>
    </lineage>
</organism>
<dbReference type="Proteomes" id="UP000051461">
    <property type="component" value="Unassembled WGS sequence"/>
</dbReference>
<comment type="caution">
    <text evidence="1">The sequence shown here is derived from an EMBL/GenBank/DDBJ whole genome shotgun (WGS) entry which is preliminary data.</text>
</comment>
<evidence type="ECO:0000313" key="2">
    <source>
        <dbReference type="Proteomes" id="UP000051461"/>
    </source>
</evidence>
<name>A0A0R1HCK6_9LACO</name>
<gene>
    <name evidence="1" type="ORF">FC07_GL002591</name>
</gene>
<proteinExistence type="predicted"/>
<dbReference type="STRING" id="1423726.FC07_GL002591"/>
<keyword evidence="2" id="KW-1185">Reference proteome</keyword>
<dbReference type="AlphaFoldDB" id="A0A0R1HCK6"/>
<dbReference type="EMBL" id="AZDA01000003">
    <property type="protein sequence ID" value="KRK40839.1"/>
    <property type="molecule type" value="Genomic_DNA"/>
</dbReference>
<reference evidence="1 2" key="1">
    <citation type="journal article" date="2015" name="Genome Announc.">
        <title>Expanding the biotechnology potential of lactobacilli through comparative genomics of 213 strains and associated genera.</title>
        <authorList>
            <person name="Sun Z."/>
            <person name="Harris H.M."/>
            <person name="McCann A."/>
            <person name="Guo C."/>
            <person name="Argimon S."/>
            <person name="Zhang W."/>
            <person name="Yang X."/>
            <person name="Jeffery I.B."/>
            <person name="Cooney J.C."/>
            <person name="Kagawa T.F."/>
            <person name="Liu W."/>
            <person name="Song Y."/>
            <person name="Salvetti E."/>
            <person name="Wrobel A."/>
            <person name="Rasinkangas P."/>
            <person name="Parkhill J."/>
            <person name="Rea M.C."/>
            <person name="O'Sullivan O."/>
            <person name="Ritari J."/>
            <person name="Douillard F.P."/>
            <person name="Paul Ross R."/>
            <person name="Yang R."/>
            <person name="Briner A.E."/>
            <person name="Felis G.E."/>
            <person name="de Vos W.M."/>
            <person name="Barrangou R."/>
            <person name="Klaenhammer T.R."/>
            <person name="Caufield P.W."/>
            <person name="Cui Y."/>
            <person name="Zhang H."/>
            <person name="O'Toole P.W."/>
        </authorList>
    </citation>
    <scope>NUCLEOTIDE SEQUENCE [LARGE SCALE GENOMIC DNA]</scope>
    <source>
        <strain evidence="1 2">DSM 20003</strain>
    </source>
</reference>
<dbReference type="PATRIC" id="fig|1423726.3.peg.2695"/>
<accession>A0A0R1HCK6</accession>
<evidence type="ECO:0000313" key="1">
    <source>
        <dbReference type="EMBL" id="KRK40839.1"/>
    </source>
</evidence>
<protein>
    <submittedName>
        <fullName evidence="1">Uncharacterized protein</fullName>
    </submittedName>
</protein>